<dbReference type="KEGG" id="pter:C2L65_22575"/>
<dbReference type="InterPro" id="IPR011042">
    <property type="entry name" value="6-blade_b-propeller_TolB-like"/>
</dbReference>
<reference evidence="1 2" key="1">
    <citation type="submission" date="2018-01" db="EMBL/GenBank/DDBJ databases">
        <title>Species boundaries and ecological features among Paraburkholderia terrae DSMZ17804T, P. hospita DSMZ17164T and P. caribensis DSMZ13236T.</title>
        <authorList>
            <person name="Pratama A.A."/>
        </authorList>
    </citation>
    <scope>NUCLEOTIDE SEQUENCE [LARGE SCALE GENOMIC DNA]</scope>
    <source>
        <strain evidence="1 2">DSM 17804</strain>
    </source>
</reference>
<sequence>MFRLSTAMSERLVRCLIAGVIAQTFGCASSSTATDATPVALEGVRPNSVAVDASNGAVYLTDDAKSSVLRSSDGRTFAPYASIPQSPGQGISLSQLTLDDARNLLAVRFGFGSASAVFDVKGANGAIMLSGPNPARRRLGIAAIGSQQALSTWFVKEGSAPATGGVSLLTYDATAGRATERDLITGMGKPVGVVVSGDTVFVSDQARNVIVRASLANLLQSAQPVAVADTFAKIENPDLMAGDGHGALYTHCKSASLCKVAPDGSVNEIATDFHDARGVAADPARHRLYVVDRAAAGGTSYLRILPLR</sequence>
<dbReference type="OrthoDB" id="8897756at2"/>
<dbReference type="SUPFAM" id="SSF101898">
    <property type="entry name" value="NHL repeat"/>
    <property type="match status" value="1"/>
</dbReference>
<organism evidence="1 2">
    <name type="scientific">Paraburkholderia terrae</name>
    <dbReference type="NCBI Taxonomy" id="311230"/>
    <lineage>
        <taxon>Bacteria</taxon>
        <taxon>Pseudomonadati</taxon>
        <taxon>Pseudomonadota</taxon>
        <taxon>Betaproteobacteria</taxon>
        <taxon>Burkholderiales</taxon>
        <taxon>Burkholderiaceae</taxon>
        <taxon>Paraburkholderia</taxon>
    </lineage>
</organism>
<proteinExistence type="predicted"/>
<gene>
    <name evidence="1" type="ORF">C2L65_22575</name>
</gene>
<name>A0A2I8ET21_9BURK</name>
<protein>
    <recommendedName>
        <fullName evidence="3">Gluconolaconase</fullName>
    </recommendedName>
</protein>
<evidence type="ECO:0000313" key="1">
    <source>
        <dbReference type="EMBL" id="AUT62411.1"/>
    </source>
</evidence>
<evidence type="ECO:0008006" key="3">
    <source>
        <dbReference type="Google" id="ProtNLM"/>
    </source>
</evidence>
<accession>A0A2I8ET21</accession>
<evidence type="ECO:0000313" key="2">
    <source>
        <dbReference type="Proteomes" id="UP000243502"/>
    </source>
</evidence>
<dbReference type="Gene3D" id="2.120.10.30">
    <property type="entry name" value="TolB, C-terminal domain"/>
    <property type="match status" value="1"/>
</dbReference>
<dbReference type="AlphaFoldDB" id="A0A2I8ET21"/>
<dbReference type="EMBL" id="CP026112">
    <property type="protein sequence ID" value="AUT62411.1"/>
    <property type="molecule type" value="Genomic_DNA"/>
</dbReference>
<dbReference type="Proteomes" id="UP000243502">
    <property type="component" value="Chromosome 2"/>
</dbReference>